<evidence type="ECO:0000313" key="2">
    <source>
        <dbReference type="Proteomes" id="UP000824071"/>
    </source>
</evidence>
<organism evidence="1 2">
    <name type="scientific">Candidatus Fimenecus excrementigallinarum</name>
    <dbReference type="NCBI Taxonomy" id="2840816"/>
    <lineage>
        <taxon>Bacteria</taxon>
        <taxon>Bacillati</taxon>
        <taxon>Bacillota</taxon>
        <taxon>Clostridia</taxon>
        <taxon>Candidatus Fimenecus</taxon>
    </lineage>
</organism>
<name>A0A9D1IDC2_9FIRM</name>
<dbReference type="Proteomes" id="UP000824071">
    <property type="component" value="Unassembled WGS sequence"/>
</dbReference>
<dbReference type="AlphaFoldDB" id="A0A9D1IDC2"/>
<dbReference type="NCBIfam" id="NF033436">
    <property type="entry name" value="SpoVM_broad"/>
    <property type="match status" value="1"/>
</dbReference>
<comment type="caution">
    <text evidence="1">The sequence shown here is derived from an EMBL/GenBank/DDBJ whole genome shotgun (WGS) entry which is preliminary data.</text>
</comment>
<gene>
    <name evidence="1" type="primary">spoVM</name>
    <name evidence="1" type="ORF">IAC53_01890</name>
</gene>
<evidence type="ECO:0000313" key="1">
    <source>
        <dbReference type="EMBL" id="HIU35345.1"/>
    </source>
</evidence>
<accession>A0A9D1IDC2</accession>
<reference evidence="1" key="1">
    <citation type="submission" date="2020-10" db="EMBL/GenBank/DDBJ databases">
        <authorList>
            <person name="Gilroy R."/>
        </authorList>
    </citation>
    <scope>NUCLEOTIDE SEQUENCE</scope>
    <source>
        <strain evidence="1">ChiGjej1B1-19959</strain>
    </source>
</reference>
<proteinExistence type="predicted"/>
<dbReference type="EMBL" id="DVMW01000018">
    <property type="protein sequence ID" value="HIU35345.1"/>
    <property type="molecule type" value="Genomic_DNA"/>
</dbReference>
<sequence>MQVVVVKSPKVLGGFLRWLFRIKKET</sequence>
<protein>
    <submittedName>
        <fullName evidence="1">Stage V sporulation protein SpoVM</fullName>
    </submittedName>
</protein>
<reference evidence="1" key="2">
    <citation type="journal article" date="2021" name="PeerJ">
        <title>Extensive microbial diversity within the chicken gut microbiome revealed by metagenomics and culture.</title>
        <authorList>
            <person name="Gilroy R."/>
            <person name="Ravi A."/>
            <person name="Getino M."/>
            <person name="Pursley I."/>
            <person name="Horton D.L."/>
            <person name="Alikhan N.F."/>
            <person name="Baker D."/>
            <person name="Gharbi K."/>
            <person name="Hall N."/>
            <person name="Watson M."/>
            <person name="Adriaenssens E.M."/>
            <person name="Foster-Nyarko E."/>
            <person name="Jarju S."/>
            <person name="Secka A."/>
            <person name="Antonio M."/>
            <person name="Oren A."/>
            <person name="Chaudhuri R.R."/>
            <person name="La Ragione R."/>
            <person name="Hildebrand F."/>
            <person name="Pallen M.J."/>
        </authorList>
    </citation>
    <scope>NUCLEOTIDE SEQUENCE</scope>
    <source>
        <strain evidence="1">ChiGjej1B1-19959</strain>
    </source>
</reference>